<dbReference type="Pfam" id="PF00240">
    <property type="entry name" value="ubiquitin"/>
    <property type="match status" value="1"/>
</dbReference>
<dbReference type="GO" id="GO:0061630">
    <property type="term" value="F:ubiquitin protein ligase activity"/>
    <property type="evidence" value="ECO:0007669"/>
    <property type="project" value="InterPro"/>
</dbReference>
<dbReference type="InterPro" id="IPR045185">
    <property type="entry name" value="PUB22/23/24-like"/>
</dbReference>
<dbReference type="PROSITE" id="PS50089">
    <property type="entry name" value="ZF_RING_2"/>
    <property type="match status" value="1"/>
</dbReference>
<organism evidence="4">
    <name type="scientific">marine sediment metagenome</name>
    <dbReference type="NCBI Taxonomy" id="412755"/>
    <lineage>
        <taxon>unclassified sequences</taxon>
        <taxon>metagenomes</taxon>
        <taxon>ecological metagenomes</taxon>
    </lineage>
</organism>
<comment type="caution">
    <text evidence="4">The sequence shown here is derived from an EMBL/GenBank/DDBJ whole genome shotgun (WGS) entry which is preliminary data.</text>
</comment>
<dbReference type="SUPFAM" id="SSF57850">
    <property type="entry name" value="RING/U-box"/>
    <property type="match status" value="2"/>
</dbReference>
<evidence type="ECO:0000259" key="2">
    <source>
        <dbReference type="PROSITE" id="PS50089"/>
    </source>
</evidence>
<dbReference type="PANTHER" id="PTHR22849:SF163">
    <property type="entry name" value="U-BOX DOMAIN-CONTAINING PROTEIN"/>
    <property type="match status" value="1"/>
</dbReference>
<dbReference type="SMART" id="SM00184">
    <property type="entry name" value="RING"/>
    <property type="match status" value="2"/>
</dbReference>
<dbReference type="CDD" id="cd16655">
    <property type="entry name" value="RING-Ubox_WDSUB1-like"/>
    <property type="match status" value="2"/>
</dbReference>
<dbReference type="EMBL" id="LAZR01010041">
    <property type="protein sequence ID" value="KKM69141.1"/>
    <property type="molecule type" value="Genomic_DNA"/>
</dbReference>
<gene>
    <name evidence="4" type="ORF">LCGC14_1453810</name>
</gene>
<evidence type="ECO:0000313" key="4">
    <source>
        <dbReference type="EMBL" id="KKM69141.1"/>
    </source>
</evidence>
<dbReference type="InterPro" id="IPR003613">
    <property type="entry name" value="Ubox_domain"/>
</dbReference>
<accession>A0A0F9K3A3</accession>
<dbReference type="Gene3D" id="3.30.40.10">
    <property type="entry name" value="Zinc/RING finger domain, C3HC4 (zinc finger)"/>
    <property type="match status" value="2"/>
</dbReference>
<dbReference type="Gene3D" id="3.10.20.90">
    <property type="entry name" value="Phosphatidylinositol 3-kinase Catalytic Subunit, Chain A, domain 1"/>
    <property type="match status" value="1"/>
</dbReference>
<feature type="domain" description="U-box" evidence="3">
    <location>
        <begin position="8"/>
        <end position="81"/>
    </location>
</feature>
<dbReference type="InterPro" id="IPR001841">
    <property type="entry name" value="Znf_RING"/>
</dbReference>
<dbReference type="AlphaFoldDB" id="A0A0F9K3A3"/>
<name>A0A0F9K3A3_9ZZZZ</name>
<evidence type="ECO:0000259" key="3">
    <source>
        <dbReference type="PROSITE" id="PS51698"/>
    </source>
</evidence>
<feature type="domain" description="Ubiquitin-like" evidence="1">
    <location>
        <begin position="177"/>
        <end position="244"/>
    </location>
</feature>
<protein>
    <recommendedName>
        <fullName evidence="5">U-box domain-containing protein</fullName>
    </recommendedName>
</protein>
<dbReference type="SUPFAM" id="SSF54236">
    <property type="entry name" value="Ubiquitin-like"/>
    <property type="match status" value="1"/>
</dbReference>
<dbReference type="GO" id="GO:0016567">
    <property type="term" value="P:protein ubiquitination"/>
    <property type="evidence" value="ECO:0007669"/>
    <property type="project" value="InterPro"/>
</dbReference>
<dbReference type="Pfam" id="PF04564">
    <property type="entry name" value="U-box"/>
    <property type="match status" value="2"/>
</dbReference>
<dbReference type="PROSITE" id="PS51698">
    <property type="entry name" value="U_BOX"/>
    <property type="match status" value="2"/>
</dbReference>
<dbReference type="SMART" id="SM00504">
    <property type="entry name" value="Ubox"/>
    <property type="match status" value="2"/>
</dbReference>
<dbReference type="SMART" id="SM00213">
    <property type="entry name" value="UBQ"/>
    <property type="match status" value="1"/>
</dbReference>
<dbReference type="PROSITE" id="PS50053">
    <property type="entry name" value="UBIQUITIN_2"/>
    <property type="match status" value="1"/>
</dbReference>
<dbReference type="PANTHER" id="PTHR22849">
    <property type="entry name" value="WDSAM1 PROTEIN"/>
    <property type="match status" value="1"/>
</dbReference>
<evidence type="ECO:0000259" key="1">
    <source>
        <dbReference type="PROSITE" id="PS50053"/>
    </source>
</evidence>
<dbReference type="InterPro" id="IPR013083">
    <property type="entry name" value="Znf_RING/FYVE/PHD"/>
</dbReference>
<evidence type="ECO:0008006" key="5">
    <source>
        <dbReference type="Google" id="ProtNLM"/>
    </source>
</evidence>
<proteinExistence type="predicted"/>
<dbReference type="InterPro" id="IPR000626">
    <property type="entry name" value="Ubiquitin-like_dom"/>
</dbReference>
<sequence length="335" mass="38981">MTISSALVLPKEFECPISMESMKEPVLAKCSHTFERSNIEEWLKKNPSCPICDSTIDRTDLVVNRALADVIKVFFQMQEEKKENKSFFSFLFSKSQIKEPLPFDMPDELLCPISTTDVMKDPVISKCSHTFERSNIEEWLKKNPSCPMCRKEIDKVDLVANRALEGVIQFFFKQQEIPICVHTSKDIITLDILPSDTISTLKRKFHDRNSLPPGIFVYNNRRLKDENKTMKECNIQKNANLYYIRTMKVHCRLYCPSKTGIIDFLLDFVFFDTVKDVREALIIAVRRNDDLDVDVDVYINDARLEGHPFVEESRTLISLGIKDYNCMCFFRRLRG</sequence>
<feature type="domain" description="RING-type" evidence="2">
    <location>
        <begin position="15"/>
        <end position="53"/>
    </location>
</feature>
<feature type="domain" description="U-box" evidence="3">
    <location>
        <begin position="104"/>
        <end position="178"/>
    </location>
</feature>
<dbReference type="InterPro" id="IPR029071">
    <property type="entry name" value="Ubiquitin-like_domsf"/>
</dbReference>
<reference evidence="4" key="1">
    <citation type="journal article" date="2015" name="Nature">
        <title>Complex archaea that bridge the gap between prokaryotes and eukaryotes.</title>
        <authorList>
            <person name="Spang A."/>
            <person name="Saw J.H."/>
            <person name="Jorgensen S.L."/>
            <person name="Zaremba-Niedzwiedzka K."/>
            <person name="Martijn J."/>
            <person name="Lind A.E."/>
            <person name="van Eijk R."/>
            <person name="Schleper C."/>
            <person name="Guy L."/>
            <person name="Ettema T.J."/>
        </authorList>
    </citation>
    <scope>NUCLEOTIDE SEQUENCE</scope>
</reference>